<keyword evidence="3" id="KW-0813">Transport</keyword>
<dbReference type="InterPro" id="IPR013563">
    <property type="entry name" value="Oligopep_ABC_C"/>
</dbReference>
<reference evidence="9" key="1">
    <citation type="submission" date="2024-07" db="EMBL/GenBank/DDBJ databases">
        <authorList>
            <person name="Yu S.T."/>
        </authorList>
    </citation>
    <scope>NUCLEOTIDE SEQUENCE</scope>
    <source>
        <strain evidence="9">R21</strain>
    </source>
</reference>
<sequence>MAGDLLLQLDALTIELPGAARPVLDAVALHVAAGEVVGLVGESGSGKSVTARSALGLFPPGARTGGRVLVDGADLVGADAARLREVRTATASMIFQDPRAGINPVRRIGDFLSEPLRLTHGWPRRQAQTRALELLAAVGLPDPPRHLRQYPHELSGGMLQRVMIAGALAGEPRLLLCDEPTTALDVSTQAEILALLGRLQRERGLGLLLITHDIELAAASCDRIYVMYAGRIVESARADELFGAPRHPYTIGLLNSSPPLTGPLGRLQPVPGAPMGLAESAPGCAFAARCAFVEPGRCDQAPPELLPLPETPGRSAACFRASELARTTEVHP</sequence>
<evidence type="ECO:0000256" key="5">
    <source>
        <dbReference type="ARBA" id="ARBA00022741"/>
    </source>
</evidence>
<dbReference type="Pfam" id="PF08352">
    <property type="entry name" value="oligo_HPY"/>
    <property type="match status" value="1"/>
</dbReference>
<keyword evidence="7" id="KW-0472">Membrane</keyword>
<name>A0AB39P3D2_9ACTN</name>
<dbReference type="SUPFAM" id="SSF52540">
    <property type="entry name" value="P-loop containing nucleoside triphosphate hydrolases"/>
    <property type="match status" value="1"/>
</dbReference>
<dbReference type="InterPro" id="IPR003593">
    <property type="entry name" value="AAA+_ATPase"/>
</dbReference>
<dbReference type="FunFam" id="3.40.50.300:FF:000016">
    <property type="entry name" value="Oligopeptide ABC transporter ATP-binding component"/>
    <property type="match status" value="1"/>
</dbReference>
<dbReference type="GO" id="GO:0005524">
    <property type="term" value="F:ATP binding"/>
    <property type="evidence" value="ECO:0007669"/>
    <property type="project" value="UniProtKB-KW"/>
</dbReference>
<dbReference type="PANTHER" id="PTHR43297">
    <property type="entry name" value="OLIGOPEPTIDE TRANSPORT ATP-BINDING PROTEIN APPD"/>
    <property type="match status" value="1"/>
</dbReference>
<protein>
    <submittedName>
        <fullName evidence="9">ABC transporter ATP-binding protein</fullName>
    </submittedName>
</protein>
<dbReference type="EMBL" id="CP163435">
    <property type="protein sequence ID" value="XDQ23588.1"/>
    <property type="molecule type" value="Genomic_DNA"/>
</dbReference>
<evidence type="ECO:0000256" key="2">
    <source>
        <dbReference type="ARBA" id="ARBA00005417"/>
    </source>
</evidence>
<gene>
    <name evidence="9" type="ORF">AB5J56_02220</name>
</gene>
<evidence type="ECO:0000256" key="6">
    <source>
        <dbReference type="ARBA" id="ARBA00022840"/>
    </source>
</evidence>
<dbReference type="GO" id="GO:0016887">
    <property type="term" value="F:ATP hydrolysis activity"/>
    <property type="evidence" value="ECO:0007669"/>
    <property type="project" value="InterPro"/>
</dbReference>
<feature type="domain" description="ABC transporter" evidence="8">
    <location>
        <begin position="7"/>
        <end position="254"/>
    </location>
</feature>
<dbReference type="Pfam" id="PF00005">
    <property type="entry name" value="ABC_tran"/>
    <property type="match status" value="1"/>
</dbReference>
<evidence type="ECO:0000256" key="7">
    <source>
        <dbReference type="ARBA" id="ARBA00023136"/>
    </source>
</evidence>
<keyword evidence="6 9" id="KW-0067">ATP-binding</keyword>
<dbReference type="GO" id="GO:0015833">
    <property type="term" value="P:peptide transport"/>
    <property type="evidence" value="ECO:0007669"/>
    <property type="project" value="InterPro"/>
</dbReference>
<proteinExistence type="inferred from homology"/>
<keyword evidence="4" id="KW-1003">Cell membrane</keyword>
<dbReference type="PANTHER" id="PTHR43297:SF2">
    <property type="entry name" value="DIPEPTIDE TRANSPORT ATP-BINDING PROTEIN DPPD"/>
    <property type="match status" value="1"/>
</dbReference>
<evidence type="ECO:0000259" key="8">
    <source>
        <dbReference type="PROSITE" id="PS50893"/>
    </source>
</evidence>
<dbReference type="PROSITE" id="PS50893">
    <property type="entry name" value="ABC_TRANSPORTER_2"/>
    <property type="match status" value="1"/>
</dbReference>
<dbReference type="AlphaFoldDB" id="A0AB39P3D2"/>
<dbReference type="GO" id="GO:0005886">
    <property type="term" value="C:plasma membrane"/>
    <property type="evidence" value="ECO:0007669"/>
    <property type="project" value="UniProtKB-SubCell"/>
</dbReference>
<dbReference type="CDD" id="cd03257">
    <property type="entry name" value="ABC_NikE_OppD_transporters"/>
    <property type="match status" value="1"/>
</dbReference>
<evidence type="ECO:0000256" key="3">
    <source>
        <dbReference type="ARBA" id="ARBA00022448"/>
    </source>
</evidence>
<dbReference type="InterPro" id="IPR017871">
    <property type="entry name" value="ABC_transporter-like_CS"/>
</dbReference>
<dbReference type="InterPro" id="IPR027417">
    <property type="entry name" value="P-loop_NTPase"/>
</dbReference>
<keyword evidence="5" id="KW-0547">Nucleotide-binding</keyword>
<evidence type="ECO:0000313" key="9">
    <source>
        <dbReference type="EMBL" id="XDQ23588.1"/>
    </source>
</evidence>
<dbReference type="SMART" id="SM00382">
    <property type="entry name" value="AAA"/>
    <property type="match status" value="1"/>
</dbReference>
<evidence type="ECO:0000256" key="1">
    <source>
        <dbReference type="ARBA" id="ARBA00004202"/>
    </source>
</evidence>
<dbReference type="NCBIfam" id="TIGR01727">
    <property type="entry name" value="oligo_HPY"/>
    <property type="match status" value="1"/>
</dbReference>
<dbReference type="InterPro" id="IPR003439">
    <property type="entry name" value="ABC_transporter-like_ATP-bd"/>
</dbReference>
<dbReference type="RefSeq" id="WP_369229449.1">
    <property type="nucleotide sequence ID" value="NZ_CP163435.1"/>
</dbReference>
<comment type="subcellular location">
    <subcellularLocation>
        <location evidence="1">Cell membrane</location>
        <topology evidence="1">Peripheral membrane protein</topology>
    </subcellularLocation>
</comment>
<evidence type="ECO:0000256" key="4">
    <source>
        <dbReference type="ARBA" id="ARBA00022475"/>
    </source>
</evidence>
<dbReference type="InterPro" id="IPR050388">
    <property type="entry name" value="ABC_Ni/Peptide_Import"/>
</dbReference>
<dbReference type="PROSITE" id="PS00211">
    <property type="entry name" value="ABC_TRANSPORTER_1"/>
    <property type="match status" value="1"/>
</dbReference>
<accession>A0AB39P3D2</accession>
<comment type="similarity">
    <text evidence="2">Belongs to the ABC transporter superfamily.</text>
</comment>
<organism evidence="9">
    <name type="scientific">Streptomyces sp. R21</name>
    <dbReference type="NCBI Taxonomy" id="3238627"/>
    <lineage>
        <taxon>Bacteria</taxon>
        <taxon>Bacillati</taxon>
        <taxon>Actinomycetota</taxon>
        <taxon>Actinomycetes</taxon>
        <taxon>Kitasatosporales</taxon>
        <taxon>Streptomycetaceae</taxon>
        <taxon>Streptomyces</taxon>
    </lineage>
</organism>
<dbReference type="Gene3D" id="3.40.50.300">
    <property type="entry name" value="P-loop containing nucleotide triphosphate hydrolases"/>
    <property type="match status" value="1"/>
</dbReference>